<evidence type="ECO:0000313" key="2">
    <source>
        <dbReference type="Proteomes" id="UP000831701"/>
    </source>
</evidence>
<evidence type="ECO:0000313" key="1">
    <source>
        <dbReference type="EMBL" id="KAI3354339.1"/>
    </source>
</evidence>
<keyword evidence="2" id="KW-1185">Reference proteome</keyword>
<protein>
    <submittedName>
        <fullName evidence="1">Uncharacterized protein</fullName>
    </submittedName>
</protein>
<sequence length="59" mass="6457">QTAAPLPTQAVEAQHGPPGYHASFYRCTTESIPPGFITTWYGSCTALNRKAEALQRVHK</sequence>
<dbReference type="EMBL" id="CM041552">
    <property type="protein sequence ID" value="KAI3354339.1"/>
    <property type="molecule type" value="Genomic_DNA"/>
</dbReference>
<accession>A0ACB8VFW5</accession>
<organism evidence="1 2">
    <name type="scientific">Scortum barcoo</name>
    <name type="common">barcoo grunter</name>
    <dbReference type="NCBI Taxonomy" id="214431"/>
    <lineage>
        <taxon>Eukaryota</taxon>
        <taxon>Metazoa</taxon>
        <taxon>Chordata</taxon>
        <taxon>Craniata</taxon>
        <taxon>Vertebrata</taxon>
        <taxon>Euteleostomi</taxon>
        <taxon>Actinopterygii</taxon>
        <taxon>Neopterygii</taxon>
        <taxon>Teleostei</taxon>
        <taxon>Neoteleostei</taxon>
        <taxon>Acanthomorphata</taxon>
        <taxon>Eupercaria</taxon>
        <taxon>Centrarchiformes</taxon>
        <taxon>Terapontoidei</taxon>
        <taxon>Terapontidae</taxon>
        <taxon>Scortum</taxon>
    </lineage>
</organism>
<comment type="caution">
    <text evidence="1">The sequence shown here is derived from an EMBL/GenBank/DDBJ whole genome shotgun (WGS) entry which is preliminary data.</text>
</comment>
<feature type="non-terminal residue" evidence="1">
    <location>
        <position position="1"/>
    </location>
</feature>
<name>A0ACB8VFW5_9TELE</name>
<gene>
    <name evidence="1" type="ORF">L3Q82_018865</name>
</gene>
<dbReference type="Proteomes" id="UP000831701">
    <property type="component" value="Chromosome 22"/>
</dbReference>
<reference evidence="1" key="1">
    <citation type="submission" date="2022-04" db="EMBL/GenBank/DDBJ databases">
        <title>Jade perch genome.</title>
        <authorList>
            <person name="Chao B."/>
        </authorList>
    </citation>
    <scope>NUCLEOTIDE SEQUENCE</scope>
    <source>
        <strain evidence="1">CB-2022</strain>
    </source>
</reference>
<proteinExistence type="predicted"/>